<evidence type="ECO:0000313" key="10">
    <source>
        <dbReference type="Proteomes" id="UP000425960"/>
    </source>
</evidence>
<evidence type="ECO:0000256" key="4">
    <source>
        <dbReference type="ARBA" id="ARBA00022475"/>
    </source>
</evidence>
<dbReference type="InterPro" id="IPR000522">
    <property type="entry name" value="ABC_transptr_permease_BtuC"/>
</dbReference>
<evidence type="ECO:0000256" key="3">
    <source>
        <dbReference type="ARBA" id="ARBA00022448"/>
    </source>
</evidence>
<feature type="transmembrane region" description="Helical" evidence="8">
    <location>
        <begin position="277"/>
        <end position="303"/>
    </location>
</feature>
<dbReference type="CDD" id="cd06550">
    <property type="entry name" value="TM_ABC_iron-siderophores_like"/>
    <property type="match status" value="1"/>
</dbReference>
<gene>
    <name evidence="9" type="ORF">DSCO28_70500</name>
</gene>
<dbReference type="SUPFAM" id="SSF81345">
    <property type="entry name" value="ABC transporter involved in vitamin B12 uptake, BtuC"/>
    <property type="match status" value="1"/>
</dbReference>
<evidence type="ECO:0000256" key="8">
    <source>
        <dbReference type="SAM" id="Phobius"/>
    </source>
</evidence>
<feature type="transmembrane region" description="Helical" evidence="8">
    <location>
        <begin position="96"/>
        <end position="118"/>
    </location>
</feature>
<feature type="transmembrane region" description="Helical" evidence="8">
    <location>
        <begin position="345"/>
        <end position="366"/>
    </location>
</feature>
<evidence type="ECO:0000256" key="6">
    <source>
        <dbReference type="ARBA" id="ARBA00022989"/>
    </source>
</evidence>
<organism evidence="9 10">
    <name type="scientific">Desulfosarcina ovata subsp. sediminis</name>
    <dbReference type="NCBI Taxonomy" id="885957"/>
    <lineage>
        <taxon>Bacteria</taxon>
        <taxon>Pseudomonadati</taxon>
        <taxon>Thermodesulfobacteriota</taxon>
        <taxon>Desulfobacteria</taxon>
        <taxon>Desulfobacterales</taxon>
        <taxon>Desulfosarcinaceae</taxon>
        <taxon>Desulfosarcina</taxon>
    </lineage>
</organism>
<proteinExistence type="inferred from homology"/>
<keyword evidence="5 8" id="KW-0812">Transmembrane</keyword>
<sequence>MITVRRRLRFAATIGLTKRARDGSIGSTQTAHAHAIWRKTLFLMGLVGLLILAASIIITLGQVPMTITEVYRTLANRLAPDFFSIDPLIDHVVWQIRLPLIGGAMLAGFGLGACGCVMQAVLKNPMASPFTLGISSGAHFGVSLAAVCGVTILDGPYFLVGNAFVCALFCSGLIIALSTLKGATSETLILAGIAVNYLFQAANQLFSYIATDDQRTVMSYWGMGSLNDLNWHSMLFLGIVSAICLPLLFSKAWDLNLMTVGDESAKSMGVEATRIRVLIMAVSSLLVAAVVSFIGVIGFIGLVAPHIGRIILGNDHRYLIPAAGGIGGALLLIANAVSMNLLQSVVIPTGIIMSIIGVPLFMVLILKGKRREFWS</sequence>
<dbReference type="Pfam" id="PF01032">
    <property type="entry name" value="FecCD"/>
    <property type="match status" value="1"/>
</dbReference>
<feature type="transmembrane region" description="Helical" evidence="8">
    <location>
        <begin position="41"/>
        <end position="63"/>
    </location>
</feature>
<evidence type="ECO:0000313" key="9">
    <source>
        <dbReference type="EMBL" id="BBO86484.1"/>
    </source>
</evidence>
<keyword evidence="4" id="KW-1003">Cell membrane</keyword>
<dbReference type="EMBL" id="AP021876">
    <property type="protein sequence ID" value="BBO86484.1"/>
    <property type="molecule type" value="Genomic_DNA"/>
</dbReference>
<evidence type="ECO:0000256" key="2">
    <source>
        <dbReference type="ARBA" id="ARBA00007935"/>
    </source>
</evidence>
<dbReference type="Gene3D" id="1.10.3470.10">
    <property type="entry name" value="ABC transporter involved in vitamin B12 uptake, BtuC"/>
    <property type="match status" value="1"/>
</dbReference>
<dbReference type="AlphaFoldDB" id="A0A5K8A2D7"/>
<feature type="transmembrane region" description="Helical" evidence="8">
    <location>
        <begin position="318"/>
        <end position="338"/>
    </location>
</feature>
<name>A0A5K8A2D7_9BACT</name>
<keyword evidence="3" id="KW-0813">Transport</keyword>
<evidence type="ECO:0000256" key="1">
    <source>
        <dbReference type="ARBA" id="ARBA00004651"/>
    </source>
</evidence>
<reference evidence="9 10" key="1">
    <citation type="submission" date="2019-11" db="EMBL/GenBank/DDBJ databases">
        <title>Comparative genomics of hydrocarbon-degrading Desulfosarcina strains.</title>
        <authorList>
            <person name="Watanabe M."/>
            <person name="Kojima H."/>
            <person name="Fukui M."/>
        </authorList>
    </citation>
    <scope>NUCLEOTIDE SEQUENCE [LARGE SCALE GENOMIC DNA]</scope>
    <source>
        <strain evidence="9 10">28bB2T</strain>
    </source>
</reference>
<dbReference type="PANTHER" id="PTHR30472">
    <property type="entry name" value="FERRIC ENTEROBACTIN TRANSPORT SYSTEM PERMEASE PROTEIN"/>
    <property type="match status" value="1"/>
</dbReference>
<protein>
    <submittedName>
        <fullName evidence="9">Iron ABC transporter permease</fullName>
    </submittedName>
</protein>
<feature type="transmembrane region" description="Helical" evidence="8">
    <location>
        <begin position="159"/>
        <end position="180"/>
    </location>
</feature>
<dbReference type="KEGG" id="dov:DSCO28_70500"/>
<dbReference type="InterPro" id="IPR037294">
    <property type="entry name" value="ABC_BtuC-like"/>
</dbReference>
<dbReference type="GO" id="GO:0022857">
    <property type="term" value="F:transmembrane transporter activity"/>
    <property type="evidence" value="ECO:0007669"/>
    <property type="project" value="InterPro"/>
</dbReference>
<comment type="subcellular location">
    <subcellularLocation>
        <location evidence="1">Cell membrane</location>
        <topology evidence="1">Multi-pass membrane protein</topology>
    </subcellularLocation>
</comment>
<feature type="transmembrane region" description="Helical" evidence="8">
    <location>
        <begin position="130"/>
        <end position="153"/>
    </location>
</feature>
<keyword evidence="7 8" id="KW-0472">Membrane</keyword>
<keyword evidence="6 8" id="KW-1133">Transmembrane helix</keyword>
<dbReference type="FunFam" id="1.10.3470.10:FF:000001">
    <property type="entry name" value="Vitamin B12 ABC transporter permease BtuC"/>
    <property type="match status" value="1"/>
</dbReference>
<dbReference type="GO" id="GO:0005886">
    <property type="term" value="C:plasma membrane"/>
    <property type="evidence" value="ECO:0007669"/>
    <property type="project" value="UniProtKB-SubCell"/>
</dbReference>
<dbReference type="Proteomes" id="UP000425960">
    <property type="component" value="Chromosome"/>
</dbReference>
<evidence type="ECO:0000256" key="5">
    <source>
        <dbReference type="ARBA" id="ARBA00022692"/>
    </source>
</evidence>
<feature type="transmembrane region" description="Helical" evidence="8">
    <location>
        <begin position="229"/>
        <end position="249"/>
    </location>
</feature>
<dbReference type="GO" id="GO:0033214">
    <property type="term" value="P:siderophore-iron import into cell"/>
    <property type="evidence" value="ECO:0007669"/>
    <property type="project" value="TreeGrafter"/>
</dbReference>
<feature type="transmembrane region" description="Helical" evidence="8">
    <location>
        <begin position="187"/>
        <end position="209"/>
    </location>
</feature>
<comment type="similarity">
    <text evidence="2">Belongs to the binding-protein-dependent transport system permease family. FecCD subfamily.</text>
</comment>
<dbReference type="PANTHER" id="PTHR30472:SF25">
    <property type="entry name" value="ABC TRANSPORTER PERMEASE PROTEIN MJ0876-RELATED"/>
    <property type="match status" value="1"/>
</dbReference>
<accession>A0A5K8A2D7</accession>
<evidence type="ECO:0000256" key="7">
    <source>
        <dbReference type="ARBA" id="ARBA00023136"/>
    </source>
</evidence>